<dbReference type="Gene3D" id="3.90.550.10">
    <property type="entry name" value="Spore Coat Polysaccharide Biosynthesis Protein SpsA, Chain A"/>
    <property type="match status" value="1"/>
</dbReference>
<organism evidence="2 3">
    <name type="scientific">Polynucleobacter asymbioticus (strain DSM 18221 / CIP 109841 / QLW-P1DMWA-1)</name>
    <name type="common">Polynucleobacter necessarius subsp. asymbioticus</name>
    <dbReference type="NCBI Taxonomy" id="312153"/>
    <lineage>
        <taxon>Bacteria</taxon>
        <taxon>Pseudomonadati</taxon>
        <taxon>Pseudomonadota</taxon>
        <taxon>Betaproteobacteria</taxon>
        <taxon>Burkholderiales</taxon>
        <taxon>Burkholderiaceae</taxon>
        <taxon>Polynucleobacter</taxon>
    </lineage>
</organism>
<dbReference type="eggNOG" id="COG1216">
    <property type="taxonomic scope" value="Bacteria"/>
</dbReference>
<dbReference type="CAZy" id="GT2">
    <property type="family name" value="Glycosyltransferase Family 2"/>
</dbReference>
<accession>A4SVL3</accession>
<dbReference type="PANTHER" id="PTHR22916:SF65">
    <property type="entry name" value="SLR1065 PROTEIN"/>
    <property type="match status" value="1"/>
</dbReference>
<evidence type="ECO:0000313" key="2">
    <source>
        <dbReference type="EMBL" id="ABP33527.1"/>
    </source>
</evidence>
<dbReference type="KEGG" id="pnu:Pnuc_0306"/>
<gene>
    <name evidence="2" type="ordered locus">Pnuc_0306</name>
</gene>
<feature type="domain" description="Glycosyltransferase 2-like" evidence="1">
    <location>
        <begin position="11"/>
        <end position="135"/>
    </location>
</feature>
<dbReference type="HOGENOM" id="CLU_025996_21_0_4"/>
<dbReference type="Proteomes" id="UP000000231">
    <property type="component" value="Chromosome"/>
</dbReference>
<dbReference type="CDD" id="cd06433">
    <property type="entry name" value="GT_2_WfgS_like"/>
    <property type="match status" value="1"/>
</dbReference>
<evidence type="ECO:0000313" key="3">
    <source>
        <dbReference type="Proteomes" id="UP000000231"/>
    </source>
</evidence>
<proteinExistence type="predicted"/>
<dbReference type="SUPFAM" id="SSF53448">
    <property type="entry name" value="Nucleotide-diphospho-sugar transferases"/>
    <property type="match status" value="1"/>
</dbReference>
<keyword evidence="3" id="KW-1185">Reference proteome</keyword>
<sequence>MHNQPLTPKVSIIMPSFNQVDFIERSIQSVLNQDYPNIELIVIDGGSTDGSVEIIERYADKLAYWVSEPDEGQAQAINKGIKKATGEWIGWQNSDDLFSPYAIKEMIACAQKNPKVNLVIGDMAMIDAQDQKIRNIRYIRPTYKSILAEGMVLTNQSAIWRRNIHESIGFLNEKLHYGFDYEWFLRVLKGYSAAHVPLVLGYLRMHSQTKTSLQQPQFVKEYELIWGGQRPNKLIRTFYKVRRYSMHILKGQFYHLVEQTKHFFNKTS</sequence>
<reference evidence="2 3" key="1">
    <citation type="journal article" date="2012" name="Stand. Genomic Sci.">
        <title>Complete genome sequence of Polynucleobacter necessarius subsp. asymbioticus type strain (QLW-P1DMWA-1(T)).</title>
        <authorList>
            <person name="Meincke L."/>
            <person name="Copeland A."/>
            <person name="Lapidus A."/>
            <person name="Lucas S."/>
            <person name="Berry K.W."/>
            <person name="Del Rio T.G."/>
            <person name="Hammon N."/>
            <person name="Dalin E."/>
            <person name="Tice H."/>
            <person name="Pitluck S."/>
            <person name="Richardson P."/>
            <person name="Bruce D."/>
            <person name="Goodwin L."/>
            <person name="Han C."/>
            <person name="Tapia R."/>
            <person name="Detter J.C."/>
            <person name="Schmutz J."/>
            <person name="Brettin T."/>
            <person name="Larimer F."/>
            <person name="Land M."/>
            <person name="Hauser L."/>
            <person name="Kyrpides N.C."/>
            <person name="Ivanova N."/>
            <person name="Goker M."/>
            <person name="Woyke T."/>
            <person name="Wu Q.L."/>
            <person name="Pockl M."/>
            <person name="Hahn M.W."/>
            <person name="Klenk H.P."/>
        </authorList>
    </citation>
    <scope>NUCLEOTIDE SEQUENCE [LARGE SCALE GENOMIC DNA]</scope>
    <source>
        <strain evidence="3">DSM 18221 / CIP 109841 / QLW-P1DMWA-1</strain>
    </source>
</reference>
<dbReference type="GO" id="GO:0016758">
    <property type="term" value="F:hexosyltransferase activity"/>
    <property type="evidence" value="ECO:0007669"/>
    <property type="project" value="UniProtKB-ARBA"/>
</dbReference>
<dbReference type="RefSeq" id="WP_011902152.1">
    <property type="nucleotide sequence ID" value="NC_009379.1"/>
</dbReference>
<keyword evidence="2" id="KW-0808">Transferase</keyword>
<dbReference type="GeneID" id="31480655"/>
<protein>
    <submittedName>
        <fullName evidence="2">Glycosyl transferase, family 2</fullName>
    </submittedName>
</protein>
<dbReference type="InterPro" id="IPR029044">
    <property type="entry name" value="Nucleotide-diphossugar_trans"/>
</dbReference>
<evidence type="ECO:0000259" key="1">
    <source>
        <dbReference type="Pfam" id="PF00535"/>
    </source>
</evidence>
<dbReference type="AlphaFoldDB" id="A4SVL3"/>
<name>A4SVL3_POLAQ</name>
<dbReference type="PANTHER" id="PTHR22916">
    <property type="entry name" value="GLYCOSYLTRANSFERASE"/>
    <property type="match status" value="1"/>
</dbReference>
<dbReference type="InterPro" id="IPR001173">
    <property type="entry name" value="Glyco_trans_2-like"/>
</dbReference>
<dbReference type="EMBL" id="CP000655">
    <property type="protein sequence ID" value="ABP33527.1"/>
    <property type="molecule type" value="Genomic_DNA"/>
</dbReference>
<dbReference type="Pfam" id="PF00535">
    <property type="entry name" value="Glycos_transf_2"/>
    <property type="match status" value="1"/>
</dbReference>